<gene>
    <name evidence="9" type="ORF">BB559_004479</name>
    <name evidence="8" type="ORF">BB559_005470</name>
</gene>
<dbReference type="EC" id="2.7.2.4" evidence="6"/>
<dbReference type="OrthoDB" id="4323675at2759"/>
<dbReference type="Pfam" id="PF22468">
    <property type="entry name" value="ACT_9"/>
    <property type="match status" value="1"/>
</dbReference>
<dbReference type="FunFam" id="3.40.1160.10:FF:000023">
    <property type="entry name" value="Probable aspartokinase"/>
    <property type="match status" value="1"/>
</dbReference>
<dbReference type="GO" id="GO:0009089">
    <property type="term" value="P:lysine biosynthetic process via diaminopimelate"/>
    <property type="evidence" value="ECO:0007669"/>
    <property type="project" value="TreeGrafter"/>
</dbReference>
<dbReference type="PANTHER" id="PTHR21499">
    <property type="entry name" value="ASPARTATE KINASE"/>
    <property type="match status" value="1"/>
</dbReference>
<dbReference type="SUPFAM" id="SSF55021">
    <property type="entry name" value="ACT-like"/>
    <property type="match status" value="2"/>
</dbReference>
<protein>
    <recommendedName>
        <fullName evidence="6">Aspartokinase</fullName>
        <ecNumber evidence="6">2.7.2.4</ecNumber>
    </recommendedName>
</protein>
<dbReference type="InterPro" id="IPR036393">
    <property type="entry name" value="AceGlu_kinase-like_sf"/>
</dbReference>
<dbReference type="InterPro" id="IPR001048">
    <property type="entry name" value="Asp/Glu/Uridylate_kinase"/>
</dbReference>
<evidence type="ECO:0000313" key="9">
    <source>
        <dbReference type="EMBL" id="PVU90727.1"/>
    </source>
</evidence>
<dbReference type="GO" id="GO:0005829">
    <property type="term" value="C:cytosol"/>
    <property type="evidence" value="ECO:0007669"/>
    <property type="project" value="TreeGrafter"/>
</dbReference>
<evidence type="ECO:0000256" key="4">
    <source>
        <dbReference type="ARBA" id="ARBA00022777"/>
    </source>
</evidence>
<evidence type="ECO:0000256" key="5">
    <source>
        <dbReference type="ARBA" id="ARBA00022840"/>
    </source>
</evidence>
<feature type="domain" description="ACT" evidence="7">
    <location>
        <begin position="447"/>
        <end position="538"/>
    </location>
</feature>
<comment type="similarity">
    <text evidence="1 6">Belongs to the aspartokinase family.</text>
</comment>
<dbReference type="InterPro" id="IPR045865">
    <property type="entry name" value="ACT-like_dom_sf"/>
</dbReference>
<keyword evidence="4 6" id="KW-0418">Kinase</keyword>
<evidence type="ECO:0000256" key="3">
    <source>
        <dbReference type="ARBA" id="ARBA00022741"/>
    </source>
</evidence>
<dbReference type="GO" id="GO:0071266">
    <property type="term" value="P:'de novo' L-methionine biosynthetic process"/>
    <property type="evidence" value="ECO:0007669"/>
    <property type="project" value="UniProtKB-ARBA"/>
</dbReference>
<dbReference type="PROSITE" id="PS00324">
    <property type="entry name" value="ASPARTOKINASE"/>
    <property type="match status" value="1"/>
</dbReference>
<dbReference type="Gene3D" id="3.40.1160.10">
    <property type="entry name" value="Acetylglutamate kinase-like"/>
    <property type="match status" value="1"/>
</dbReference>
<dbReference type="InterPro" id="IPR002912">
    <property type="entry name" value="ACT_dom"/>
</dbReference>
<evidence type="ECO:0000256" key="1">
    <source>
        <dbReference type="ARBA" id="ARBA00010122"/>
    </source>
</evidence>
<comment type="catalytic activity">
    <reaction evidence="6">
        <text>L-aspartate + ATP = 4-phospho-L-aspartate + ADP</text>
        <dbReference type="Rhea" id="RHEA:23776"/>
        <dbReference type="ChEBI" id="CHEBI:29991"/>
        <dbReference type="ChEBI" id="CHEBI:30616"/>
        <dbReference type="ChEBI" id="CHEBI:57535"/>
        <dbReference type="ChEBI" id="CHEBI:456216"/>
        <dbReference type="EC" id="2.7.2.4"/>
    </reaction>
</comment>
<keyword evidence="10" id="KW-1185">Reference proteome</keyword>
<evidence type="ECO:0000313" key="8">
    <source>
        <dbReference type="EMBL" id="PVU88660.1"/>
    </source>
</evidence>
<evidence type="ECO:0000256" key="6">
    <source>
        <dbReference type="RuleBase" id="RU003448"/>
    </source>
</evidence>
<accession>A0A2T9Y8I9</accession>
<organism evidence="8 10">
    <name type="scientific">Furculomyces boomerangus</name>
    <dbReference type="NCBI Taxonomy" id="61424"/>
    <lineage>
        <taxon>Eukaryota</taxon>
        <taxon>Fungi</taxon>
        <taxon>Fungi incertae sedis</taxon>
        <taxon>Zoopagomycota</taxon>
        <taxon>Kickxellomycotina</taxon>
        <taxon>Harpellomycetes</taxon>
        <taxon>Harpellales</taxon>
        <taxon>Harpellaceae</taxon>
        <taxon>Furculomyces</taxon>
    </lineage>
</organism>
<comment type="caution">
    <text evidence="8">The sequence shown here is derived from an EMBL/GenBank/DDBJ whole genome shotgun (WGS) entry which is preliminary data.</text>
</comment>
<dbReference type="PROSITE" id="PS51671">
    <property type="entry name" value="ACT"/>
    <property type="match status" value="1"/>
</dbReference>
<dbReference type="InterPro" id="IPR001341">
    <property type="entry name" value="Asp_kinase"/>
</dbReference>
<dbReference type="InterPro" id="IPR018042">
    <property type="entry name" value="Aspartate_kinase_CS"/>
</dbReference>
<dbReference type="EMBL" id="MBFT01000464">
    <property type="protein sequence ID" value="PVU90727.1"/>
    <property type="molecule type" value="Genomic_DNA"/>
</dbReference>
<dbReference type="GO" id="GO:0009090">
    <property type="term" value="P:homoserine biosynthetic process"/>
    <property type="evidence" value="ECO:0007669"/>
    <property type="project" value="TreeGrafter"/>
</dbReference>
<keyword evidence="3" id="KW-0547">Nucleotide-binding</keyword>
<name>A0A2T9Y8I9_9FUNG</name>
<dbReference type="PANTHER" id="PTHR21499:SF59">
    <property type="entry name" value="ASPARTOKINASE"/>
    <property type="match status" value="1"/>
</dbReference>
<dbReference type="GO" id="GO:0004072">
    <property type="term" value="F:aspartate kinase activity"/>
    <property type="evidence" value="ECO:0007669"/>
    <property type="project" value="UniProtKB-EC"/>
</dbReference>
<dbReference type="GO" id="GO:0009088">
    <property type="term" value="P:threonine biosynthetic process"/>
    <property type="evidence" value="ECO:0007669"/>
    <property type="project" value="UniProtKB-ARBA"/>
</dbReference>
<evidence type="ECO:0000313" key="10">
    <source>
        <dbReference type="Proteomes" id="UP000245699"/>
    </source>
</evidence>
<dbReference type="SUPFAM" id="SSF53633">
    <property type="entry name" value="Carbamate kinase-like"/>
    <property type="match status" value="1"/>
</dbReference>
<dbReference type="Gene3D" id="3.30.2130.10">
    <property type="entry name" value="VC0802-like"/>
    <property type="match status" value="1"/>
</dbReference>
<reference evidence="8 10" key="1">
    <citation type="journal article" date="2018" name="MBio">
        <title>Comparative Genomics Reveals the Core Gene Toolbox for the Fungus-Insect Symbiosis.</title>
        <authorList>
            <person name="Wang Y."/>
            <person name="Stata M."/>
            <person name="Wang W."/>
            <person name="Stajich J.E."/>
            <person name="White M.M."/>
            <person name="Moncalvo J.M."/>
        </authorList>
    </citation>
    <scope>NUCLEOTIDE SEQUENCE [LARGE SCALE GENOMIC DNA]</scope>
    <source>
        <strain evidence="8 10">AUS-77-4</strain>
    </source>
</reference>
<keyword evidence="5" id="KW-0067">ATP-binding</keyword>
<proteinExistence type="inferred from homology"/>
<dbReference type="Pfam" id="PF00696">
    <property type="entry name" value="AA_kinase"/>
    <property type="match status" value="1"/>
</dbReference>
<sequence>MTLKQNKNLKPTLVLKFGGTSIGKFPLEICGQIIPELLENYRVVVVCSARSTEDKAKGTTTLLMKAADVVIDSTVDISNSDIISEILNNHIEAGNKYIKSEVLRKEYEESVTAMCKKLEKLLHAAQVIDEVSPRTKDIIIGTGEQLACVFVSCLLRDNRISAQVVDLGKAIKKEFDSNSLDQSFFDYLSSRFGDLVMECGNNVPVVTGFFGPVPGSILYSIGRGYTDLTSALIAVGIGAQELQIWKEVDGVFTADPRKVPQARLLNIITPEEASELTYYGSEVVHPFTMEQVISHNIPIRIKNVKNPAGPGTVISPDLMSRPVSRSSSFIGSRSDSPQTQSTPELLLKNGYMLDMSRRHPTAVTIKDDIVILNIHSNRKSVSHGFFEKIFSTLNKYGIIVDLISTSEVHVSMALPSHVIGRFHGDVVRDLSKLGKVDIFKNMAILSLVGKQMRNMVGISSRLFTTLANVGVNIEMISQGASEINISCVISAEHAKRALIAVHECLLPKENSLEDDPEAAKDLLKFREELATSLNLSESQTPTLNSPPIFY</sequence>
<dbReference type="NCBIfam" id="TIGR00657">
    <property type="entry name" value="asp_kinases"/>
    <property type="match status" value="1"/>
</dbReference>
<dbReference type="FunFam" id="3.30.2130.10:FF:000001">
    <property type="entry name" value="Bifunctional aspartokinase/homoserine dehydrogenase"/>
    <property type="match status" value="1"/>
</dbReference>
<dbReference type="STRING" id="61424.A0A2T9Y8I9"/>
<keyword evidence="2 6" id="KW-0808">Transferase</keyword>
<dbReference type="Proteomes" id="UP000245699">
    <property type="component" value="Unassembled WGS sequence"/>
</dbReference>
<dbReference type="EMBL" id="MBFT01000607">
    <property type="protein sequence ID" value="PVU88660.1"/>
    <property type="molecule type" value="Genomic_DNA"/>
</dbReference>
<evidence type="ECO:0000259" key="7">
    <source>
        <dbReference type="PROSITE" id="PS51671"/>
    </source>
</evidence>
<dbReference type="AlphaFoldDB" id="A0A2T9Y8I9"/>
<dbReference type="GO" id="GO:0005524">
    <property type="term" value="F:ATP binding"/>
    <property type="evidence" value="ECO:0007669"/>
    <property type="project" value="UniProtKB-KW"/>
</dbReference>
<dbReference type="InterPro" id="IPR054352">
    <property type="entry name" value="ACT_Aspartokinase"/>
</dbReference>
<evidence type="ECO:0000256" key="2">
    <source>
        <dbReference type="ARBA" id="ARBA00022679"/>
    </source>
</evidence>